<protein>
    <submittedName>
        <fullName evidence="4">Phosphatidylinositide phosphatase SAC1</fullName>
    </submittedName>
</protein>
<dbReference type="PANTHER" id="PTHR45662">
    <property type="entry name" value="PHOSPHATIDYLINOSITIDE PHOSPHATASE SAC1"/>
    <property type="match status" value="1"/>
</dbReference>
<feature type="compositionally biased region" description="Basic and acidic residues" evidence="2">
    <location>
        <begin position="304"/>
        <end position="322"/>
    </location>
</feature>
<feature type="compositionally biased region" description="Polar residues" evidence="2">
    <location>
        <begin position="288"/>
        <end position="303"/>
    </location>
</feature>
<dbReference type="GO" id="GO:0005783">
    <property type="term" value="C:endoplasmic reticulum"/>
    <property type="evidence" value="ECO:0007669"/>
    <property type="project" value="TreeGrafter"/>
</dbReference>
<keyword evidence="1" id="KW-0175">Coiled coil</keyword>
<comment type="caution">
    <text evidence="4">The sequence shown here is derived from an EMBL/GenBank/DDBJ whole genome shotgun (WGS) entry which is preliminary data.</text>
</comment>
<organism evidence="4 5">
    <name type="scientific">Seminavis robusta</name>
    <dbReference type="NCBI Taxonomy" id="568900"/>
    <lineage>
        <taxon>Eukaryota</taxon>
        <taxon>Sar</taxon>
        <taxon>Stramenopiles</taxon>
        <taxon>Ochrophyta</taxon>
        <taxon>Bacillariophyta</taxon>
        <taxon>Bacillariophyceae</taxon>
        <taxon>Bacillariophycidae</taxon>
        <taxon>Naviculales</taxon>
        <taxon>Naviculaceae</taxon>
        <taxon>Seminavis</taxon>
    </lineage>
</organism>
<dbReference type="GO" id="GO:0043812">
    <property type="term" value="F:phosphatidylinositol-4-phosphate phosphatase activity"/>
    <property type="evidence" value="ECO:0007669"/>
    <property type="project" value="TreeGrafter"/>
</dbReference>
<evidence type="ECO:0000259" key="3">
    <source>
        <dbReference type="PROSITE" id="PS50275"/>
    </source>
</evidence>
<dbReference type="PROSITE" id="PS50275">
    <property type="entry name" value="SAC"/>
    <property type="match status" value="1"/>
</dbReference>
<accession>A0A9N8EEC4</accession>
<feature type="compositionally biased region" description="Low complexity" evidence="2">
    <location>
        <begin position="645"/>
        <end position="655"/>
    </location>
</feature>
<feature type="domain" description="SAC" evidence="3">
    <location>
        <begin position="364"/>
        <end position="822"/>
    </location>
</feature>
<dbReference type="Pfam" id="PF02383">
    <property type="entry name" value="Syja_N"/>
    <property type="match status" value="1"/>
</dbReference>
<evidence type="ECO:0000313" key="4">
    <source>
        <dbReference type="EMBL" id="CAB9519906.1"/>
    </source>
</evidence>
<keyword evidence="5" id="KW-1185">Reference proteome</keyword>
<feature type="coiled-coil region" evidence="1">
    <location>
        <begin position="421"/>
        <end position="448"/>
    </location>
</feature>
<feature type="region of interest" description="Disordered" evidence="2">
    <location>
        <begin position="351"/>
        <end position="403"/>
    </location>
</feature>
<feature type="region of interest" description="Disordered" evidence="2">
    <location>
        <begin position="270"/>
        <end position="337"/>
    </location>
</feature>
<name>A0A9N8EEC4_9STRA</name>
<evidence type="ECO:0000256" key="2">
    <source>
        <dbReference type="SAM" id="MobiDB-lite"/>
    </source>
</evidence>
<dbReference type="OrthoDB" id="405996at2759"/>
<dbReference type="GO" id="GO:0046856">
    <property type="term" value="P:phosphatidylinositol dephosphorylation"/>
    <property type="evidence" value="ECO:0007669"/>
    <property type="project" value="TreeGrafter"/>
</dbReference>
<evidence type="ECO:0000256" key="1">
    <source>
        <dbReference type="SAM" id="Coils"/>
    </source>
</evidence>
<dbReference type="Proteomes" id="UP001153069">
    <property type="component" value="Unassembled WGS sequence"/>
</dbReference>
<feature type="region of interest" description="Disordered" evidence="2">
    <location>
        <begin position="1014"/>
        <end position="1039"/>
    </location>
</feature>
<gene>
    <name evidence="4" type="ORF">SEMRO_1057_G236270.1</name>
</gene>
<feature type="region of interest" description="Disordered" evidence="2">
    <location>
        <begin position="639"/>
        <end position="664"/>
    </location>
</feature>
<dbReference type="PANTHER" id="PTHR45662:SF2">
    <property type="entry name" value="PHOSPHATIDYLINOSITOL-3-PHOSPHATASE SAC1"/>
    <property type="match status" value="1"/>
</dbReference>
<dbReference type="InterPro" id="IPR002013">
    <property type="entry name" value="SAC_dom"/>
</dbReference>
<proteinExistence type="predicted"/>
<dbReference type="AlphaFoldDB" id="A0A9N8EEC4"/>
<evidence type="ECO:0000313" key="5">
    <source>
        <dbReference type="Proteomes" id="UP001153069"/>
    </source>
</evidence>
<reference evidence="4" key="1">
    <citation type="submission" date="2020-06" db="EMBL/GenBank/DDBJ databases">
        <authorList>
            <consortium name="Plant Systems Biology data submission"/>
        </authorList>
    </citation>
    <scope>NUCLEOTIDE SEQUENCE</scope>
    <source>
        <strain evidence="4">D6</strain>
    </source>
</reference>
<sequence>MLPWLEHQRCRRRLVLIWVGCLLWLLIFQLGPLHTVVATTAGDLSFGRQVSTRVTGFASSKHTTFFGAPVPAFKNEDTPDTDVPQPELLEPSCLYAQHSPTDGKLYLQKNGTILQVSAGEESSKNWDCLASSSSFNASSSWVPLEGLFGIYTIPSGTIWVLITGSETVYEIPSSKQQQQQQQQQEDDTSWFKIQRVTDLELVHIPCRALPVNQLKEELRQVQLLRKALKQHIFYYTPQPSMEHCDDNDKHVPVVPDMTKNLQRCFQRIQTNRSGNQQDEPLKTEEGLGNQTLSDAETSNSNETTKSHSDSSASIDKHGHEQQPQEEAPSQPPPKKTNQWWWETFVSSDTAKRQVEDSVAEDEALQENETTASIAEEGETDDNKEKQDSSGVWWEDTADEKDKPDSRFFWNEAAVEPLVQRYKQVMQSIEQADEDADALQQQVDATRMLLDNTLPLTSAFVGGQQQVKVDGSSKSGLVYDEILISRRSRFRAGTRFTKRGADASGAVANYAESEQICLVYHTKKKRQQLEHVFSHVQTRGSIPLRWSSPTDVKTYRPRVRIGTDPIAQTRALLAHITEQLSLYSASDDKKQDFGEKNCTSTSSARLIFINLIDKKSDQGRLGRTFDAVLNAVLEVYAPPNATPNISSSSAESIGQSYDGSNNEDEASRQVITLDPTSIQHVWYDFHAEVKNGRWDRLAKLLKKTKPALEDHGYFSAQAPTKDNPEWTIESLQNGVVRTNCMDCLDRTNVVQSLFARAMLFHQLQQLTQKNNETATHKHNGLPTGAVSAFKKSNFLALPWENGEVSHRLLWAENADAISRLYAGTPALKRDFTRTGKRTKLGALDDGMNSLQRYYLNNFMDSDRQEGTDLLVGYSPFSNLGGSADSDDGGASSIASSEAGDLSGMSLQEAARQLLLGEYDSSNQADDESSFALIKGSTNHDRVFPLDQVSGGASSSRLSVQPRSRVRPLDLRWLPGDLQDHMRSRALSSTSGEAAGYSSSAALAAIDRRAASGDPWWLVPDSTDDEEKAKEEEGSSLQDIRREPGTISIHAGYVLSALLITTRAPASVAAIVVLLMCTAFLPNEPNEDLS</sequence>
<feature type="compositionally biased region" description="Basic and acidic residues" evidence="2">
    <location>
        <begin position="1025"/>
        <end position="1039"/>
    </location>
</feature>
<dbReference type="EMBL" id="CAICTM010001055">
    <property type="protein sequence ID" value="CAB9519906.1"/>
    <property type="molecule type" value="Genomic_DNA"/>
</dbReference>